<dbReference type="InterPro" id="IPR000182">
    <property type="entry name" value="GNAT_dom"/>
</dbReference>
<dbReference type="Gene3D" id="3.40.630.30">
    <property type="match status" value="1"/>
</dbReference>
<dbReference type="InterPro" id="IPR050680">
    <property type="entry name" value="YpeA/RimI_acetyltransf"/>
</dbReference>
<keyword evidence="5" id="KW-1185">Reference proteome</keyword>
<evidence type="ECO:0000256" key="1">
    <source>
        <dbReference type="ARBA" id="ARBA00022679"/>
    </source>
</evidence>
<keyword evidence="1 4" id="KW-0808">Transferase</keyword>
<evidence type="ECO:0000313" key="4">
    <source>
        <dbReference type="EMBL" id="KAA5540248.1"/>
    </source>
</evidence>
<dbReference type="GO" id="GO:0016747">
    <property type="term" value="F:acyltransferase activity, transferring groups other than amino-acyl groups"/>
    <property type="evidence" value="ECO:0007669"/>
    <property type="project" value="InterPro"/>
</dbReference>
<dbReference type="EMBL" id="VWOX01000014">
    <property type="protein sequence ID" value="KAA5540248.1"/>
    <property type="molecule type" value="Genomic_DNA"/>
</dbReference>
<evidence type="ECO:0000256" key="2">
    <source>
        <dbReference type="ARBA" id="ARBA00023315"/>
    </source>
</evidence>
<name>A0A5M6CYE7_9BACT</name>
<evidence type="ECO:0000313" key="5">
    <source>
        <dbReference type="Proteomes" id="UP000324479"/>
    </source>
</evidence>
<dbReference type="InterPro" id="IPR016181">
    <property type="entry name" value="Acyl_CoA_acyltransferase"/>
</dbReference>
<gene>
    <name evidence="4" type="ORF">FYK55_21705</name>
</gene>
<dbReference type="PANTHER" id="PTHR43420">
    <property type="entry name" value="ACETYLTRANSFERASE"/>
    <property type="match status" value="1"/>
</dbReference>
<dbReference type="CDD" id="cd04301">
    <property type="entry name" value="NAT_SF"/>
    <property type="match status" value="1"/>
</dbReference>
<dbReference type="SUPFAM" id="SSF55729">
    <property type="entry name" value="Acyl-CoA N-acyltransferases (Nat)"/>
    <property type="match status" value="1"/>
</dbReference>
<protein>
    <submittedName>
        <fullName evidence="4">GNAT family N-acetyltransferase</fullName>
    </submittedName>
</protein>
<organism evidence="4 5">
    <name type="scientific">Roseiconus nitratireducens</name>
    <dbReference type="NCBI Taxonomy" id="2605748"/>
    <lineage>
        <taxon>Bacteria</taxon>
        <taxon>Pseudomonadati</taxon>
        <taxon>Planctomycetota</taxon>
        <taxon>Planctomycetia</taxon>
        <taxon>Pirellulales</taxon>
        <taxon>Pirellulaceae</taxon>
        <taxon>Roseiconus</taxon>
    </lineage>
</organism>
<dbReference type="Proteomes" id="UP000324479">
    <property type="component" value="Unassembled WGS sequence"/>
</dbReference>
<dbReference type="PANTHER" id="PTHR43420:SF44">
    <property type="entry name" value="ACETYLTRANSFERASE YPEA"/>
    <property type="match status" value="1"/>
</dbReference>
<reference evidence="4 5" key="1">
    <citation type="submission" date="2019-08" db="EMBL/GenBank/DDBJ databases">
        <authorList>
            <person name="Dhanesh K."/>
            <person name="Kumar G."/>
            <person name="Sasikala C."/>
            <person name="Venkata Ramana C."/>
        </authorList>
    </citation>
    <scope>NUCLEOTIDE SEQUENCE [LARGE SCALE GENOMIC DNA]</scope>
    <source>
        <strain evidence="4 5">JC645</strain>
    </source>
</reference>
<accession>A0A5M6CYE7</accession>
<sequence length="170" mass="18951">MMSMSPTVRLADYSCERHAQSIVRLLDGYARDPAGGGQPIPADRLSRLVGELARRPYAFSLLAFVDDRAVGLINCFESFSTFACQGIVNIHDVVVEREFRGRGIAGELLQAVEEVAAERGCCKMTMEVLEGNEPAQRAYRRFGFVPYQLREEDGRAMFWEKKIDVGGSPL</sequence>
<proteinExistence type="predicted"/>
<comment type="caution">
    <text evidence="4">The sequence shown here is derived from an EMBL/GenBank/DDBJ whole genome shotgun (WGS) entry which is preliminary data.</text>
</comment>
<feature type="domain" description="N-acetyltransferase" evidence="3">
    <location>
        <begin position="6"/>
        <end position="164"/>
    </location>
</feature>
<evidence type="ECO:0000259" key="3">
    <source>
        <dbReference type="PROSITE" id="PS51186"/>
    </source>
</evidence>
<dbReference type="Pfam" id="PF00583">
    <property type="entry name" value="Acetyltransf_1"/>
    <property type="match status" value="1"/>
</dbReference>
<dbReference type="AlphaFoldDB" id="A0A5M6CYE7"/>
<dbReference type="PROSITE" id="PS51186">
    <property type="entry name" value="GNAT"/>
    <property type="match status" value="1"/>
</dbReference>
<keyword evidence="2" id="KW-0012">Acyltransferase</keyword>